<dbReference type="GeneID" id="18503716"/>
<evidence type="ECO:0000313" key="1">
    <source>
        <dbReference type="EMBL" id="AHC94237.1"/>
    </source>
</evidence>
<accession>V9VI43</accession>
<name>V9VI43_9CAUD</name>
<evidence type="ECO:0000313" key="2">
    <source>
        <dbReference type="Proteomes" id="UP000018883"/>
    </source>
</evidence>
<gene>
    <name evidence="1" type="ORF">T548_0160</name>
</gene>
<proteinExistence type="predicted"/>
<organism evidence="1 2">
    <name type="scientific">Lactococcus phage phiL47</name>
    <dbReference type="NCBI Taxonomy" id="1412875"/>
    <lineage>
        <taxon>Viruses</taxon>
        <taxon>Duplodnaviria</taxon>
        <taxon>Heunggongvirae</taxon>
        <taxon>Uroviricota</taxon>
        <taxon>Caudoviricetes</taxon>
        <taxon>Audreyjarvisvirus</taxon>
        <taxon>Audreyjarvisvirus L47</taxon>
    </lineage>
</organism>
<keyword evidence="2" id="KW-1185">Reference proteome</keyword>
<dbReference type="OrthoDB" id="2148at10239"/>
<dbReference type="KEGG" id="vg:18503716"/>
<reference evidence="1 2" key="1">
    <citation type="journal article" date="2014" name="Front. Microbiol.">
        <title>Phages of non-dairy lactococci: isolation and characterization of ?L47, a phage infecting the grass isolate Lactococcus lactis ssp. cremoris DPC6860.</title>
        <authorList>
            <person name="Cavanagh D."/>
            <person name="Guinane C.M."/>
            <person name="Neve H."/>
            <person name="Coffey A."/>
            <person name="Ross R.P."/>
            <person name="Fitzgerald G.F."/>
            <person name="McAuliffe O."/>
        </authorList>
    </citation>
    <scope>NUCLEOTIDE SEQUENCE [LARGE SCALE GENOMIC DNA]</scope>
</reference>
<sequence>MTIVASNSLTISNVYDGTITHAAYSWSADGTDRLSTVYPNLNLLEGSKKYTKNNPFIASSSATDGAIQVQDVFVNNLKAGTYTMSAKSDAPWTNHDASDKKGKVGLWLISTTTWEYINLGNTVPKTIKVTKDGRYFVRVNTYSNGTDIETHKFWDFKLELGSIATPHMPSASEVTTNDYPSYRGEYSDFSDTASTDPSKYSWGLIRGNASYTHTAYSWSADGKDGFTTVYPNLNLLTDSKDFKNKNLAESKATTSITSPDSTILKEGNDTYLKFIKSNQSQDWFRAYVNRRTQSPNFPNVDIKGNTNYTFSVWLKGTGTHTLIAYDSWTNPINAGQNVTLTSDWKLYTLTVLSRPTADIPADKNGSIFYPFWYCR</sequence>
<dbReference type="EMBL" id="KF926093">
    <property type="protein sequence ID" value="AHC94237.1"/>
    <property type="molecule type" value="Genomic_DNA"/>
</dbReference>
<dbReference type="Gene3D" id="2.60.120.260">
    <property type="entry name" value="Galactose-binding domain-like"/>
    <property type="match status" value="1"/>
</dbReference>
<protein>
    <submittedName>
        <fullName evidence="1">Tail-host specificity protein</fullName>
    </submittedName>
</protein>
<dbReference type="RefSeq" id="YP_009007037.1">
    <property type="nucleotide sequence ID" value="NC_023574.1"/>
</dbReference>
<dbReference type="Proteomes" id="UP000018883">
    <property type="component" value="Segment"/>
</dbReference>